<dbReference type="Proteomes" id="UP000199460">
    <property type="component" value="Unassembled WGS sequence"/>
</dbReference>
<feature type="region of interest" description="Disordered" evidence="1">
    <location>
        <begin position="55"/>
        <end position="74"/>
    </location>
</feature>
<keyword evidence="3" id="KW-1185">Reference proteome</keyword>
<gene>
    <name evidence="2" type="ORF">SAMN05216213_109207</name>
</gene>
<reference evidence="3" key="1">
    <citation type="submission" date="2016-10" db="EMBL/GenBank/DDBJ databases">
        <authorList>
            <person name="Varghese N."/>
            <person name="Submissions S."/>
        </authorList>
    </citation>
    <scope>NUCLEOTIDE SEQUENCE [LARGE SCALE GENOMIC DNA]</scope>
    <source>
        <strain evidence="3">JCM 18416</strain>
    </source>
</reference>
<feature type="region of interest" description="Disordered" evidence="1">
    <location>
        <begin position="1"/>
        <end position="20"/>
    </location>
</feature>
<evidence type="ECO:0000256" key="1">
    <source>
        <dbReference type="SAM" id="MobiDB-lite"/>
    </source>
</evidence>
<evidence type="ECO:0000313" key="3">
    <source>
        <dbReference type="Proteomes" id="UP000199460"/>
    </source>
</evidence>
<dbReference type="AlphaFoldDB" id="A0A1H0X6K4"/>
<proteinExistence type="predicted"/>
<organism evidence="2 3">
    <name type="scientific">Ectopseudomonas guguanensis</name>
    <dbReference type="NCBI Taxonomy" id="1198456"/>
    <lineage>
        <taxon>Bacteria</taxon>
        <taxon>Pseudomonadati</taxon>
        <taxon>Pseudomonadota</taxon>
        <taxon>Gammaproteobacteria</taxon>
        <taxon>Pseudomonadales</taxon>
        <taxon>Pseudomonadaceae</taxon>
        <taxon>Ectopseudomonas</taxon>
    </lineage>
</organism>
<accession>A0A1H0X6K4</accession>
<name>A0A1H0X6K4_9GAMM</name>
<protein>
    <submittedName>
        <fullName evidence="2">Uncharacterized protein</fullName>
    </submittedName>
</protein>
<feature type="compositionally biased region" description="Basic and acidic residues" evidence="1">
    <location>
        <begin position="57"/>
        <end position="68"/>
    </location>
</feature>
<dbReference type="EMBL" id="FNJJ01000009">
    <property type="protein sequence ID" value="SDP98086.1"/>
    <property type="molecule type" value="Genomic_DNA"/>
</dbReference>
<sequence>MCNTSDTYAATAYDSRHIPQQPPQIRQHAVLLCMPLPWGEAQDVAPYALMKHYTPKSLREQEEHERQPPRGSSP</sequence>
<evidence type="ECO:0000313" key="2">
    <source>
        <dbReference type="EMBL" id="SDP98086.1"/>
    </source>
</evidence>